<dbReference type="RefSeq" id="WP_177192019.1">
    <property type="nucleotide sequence ID" value="NZ_FOJG01000001.1"/>
</dbReference>
<dbReference type="SUPFAM" id="SSF55961">
    <property type="entry name" value="Bet v1-like"/>
    <property type="match status" value="1"/>
</dbReference>
<keyword evidence="1" id="KW-0472">Membrane</keyword>
<proteinExistence type="predicted"/>
<dbReference type="STRING" id="29529.SAMN04488122_0581"/>
<evidence type="ECO:0000313" key="3">
    <source>
        <dbReference type="EMBL" id="SEW09749.1"/>
    </source>
</evidence>
<reference evidence="4" key="1">
    <citation type="submission" date="2016-10" db="EMBL/GenBank/DDBJ databases">
        <authorList>
            <person name="Varghese N."/>
            <person name="Submissions S."/>
        </authorList>
    </citation>
    <scope>NUCLEOTIDE SEQUENCE [LARGE SCALE GENOMIC DNA]</scope>
    <source>
        <strain evidence="4">DSM 3695</strain>
    </source>
</reference>
<evidence type="ECO:0000313" key="4">
    <source>
        <dbReference type="Proteomes" id="UP000199310"/>
    </source>
</evidence>
<dbReference type="InterPro" id="IPR010499">
    <property type="entry name" value="AraC_E-bd"/>
</dbReference>
<dbReference type="Gene3D" id="3.30.530.20">
    <property type="match status" value="1"/>
</dbReference>
<dbReference type="EMBL" id="FOJG01000001">
    <property type="protein sequence ID" value="SEW09749.1"/>
    <property type="molecule type" value="Genomic_DNA"/>
</dbReference>
<keyword evidence="1" id="KW-0812">Transmembrane</keyword>
<organism evidence="3 4">
    <name type="scientific">Chitinophaga arvensicola</name>
    <dbReference type="NCBI Taxonomy" id="29529"/>
    <lineage>
        <taxon>Bacteria</taxon>
        <taxon>Pseudomonadati</taxon>
        <taxon>Bacteroidota</taxon>
        <taxon>Chitinophagia</taxon>
        <taxon>Chitinophagales</taxon>
        <taxon>Chitinophagaceae</taxon>
        <taxon>Chitinophaga</taxon>
    </lineage>
</organism>
<feature type="transmembrane region" description="Helical" evidence="1">
    <location>
        <begin position="7"/>
        <end position="25"/>
    </location>
</feature>
<dbReference type="Gene3D" id="3.20.80.10">
    <property type="entry name" value="Regulatory factor, effector binding domain"/>
    <property type="match status" value="1"/>
</dbReference>
<accession>A0A1I0P670</accession>
<keyword evidence="4" id="KW-1185">Reference proteome</keyword>
<name>A0A1I0P670_9BACT</name>
<dbReference type="Pfam" id="PF10604">
    <property type="entry name" value="Polyketide_cyc2"/>
    <property type="match status" value="1"/>
</dbReference>
<dbReference type="AlphaFoldDB" id="A0A1I0P670"/>
<evidence type="ECO:0000256" key="1">
    <source>
        <dbReference type="SAM" id="Phobius"/>
    </source>
</evidence>
<evidence type="ECO:0000259" key="2">
    <source>
        <dbReference type="SMART" id="SM00871"/>
    </source>
</evidence>
<dbReference type="SMART" id="SM00871">
    <property type="entry name" value="AraC_E_bind"/>
    <property type="match status" value="1"/>
</dbReference>
<dbReference type="CDD" id="cd07818">
    <property type="entry name" value="SRPBCC_1"/>
    <property type="match status" value="1"/>
</dbReference>
<dbReference type="Proteomes" id="UP000199310">
    <property type="component" value="Unassembled WGS sequence"/>
</dbReference>
<dbReference type="InterPro" id="IPR011256">
    <property type="entry name" value="Reg_factor_effector_dom_sf"/>
</dbReference>
<gene>
    <name evidence="3" type="ORF">SAMN04488122_0581</name>
</gene>
<dbReference type="Pfam" id="PF06445">
    <property type="entry name" value="GyrI-like"/>
    <property type="match status" value="1"/>
</dbReference>
<dbReference type="InterPro" id="IPR029442">
    <property type="entry name" value="GyrI-like"/>
</dbReference>
<keyword evidence="1" id="KW-1133">Transmembrane helix</keyword>
<protein>
    <submittedName>
        <fullName evidence="3">Effector-binding domain-containing protein</fullName>
    </submittedName>
</protein>
<feature type="domain" description="AraC effector-binding" evidence="2">
    <location>
        <begin position="187"/>
        <end position="338"/>
    </location>
</feature>
<sequence length="338" mass="37597">MKVLKTLAWIIGIILFIAIVLIFVAPTTIHVARSVEINAPSAIVWNDIVRFEKFNEWNTWKLMDSTARFTVSGDDGTIGAVDSWKGSKIGEGKLQHLSMDPYKSVTQKLTFITPFASESDVFFQLSEAAGKTKVTWGFDTHYDRPQNVMTLFMKGALEKDFDRGLNNLKSMAEAEVKGPGAPNGIDVTVKEMNFPATTYAAVRKTVQISRITDYYRKNLETIYNAAQAANLQPGVPCGIFFTWDRKLQQTDMAAAIPVPEGSKPAPGYEIITLPAAQAAYADYVGPYSKIANAHVAIQNFITDKGKKIVRPTIEMYVTDPGKEKDSSKWLTKVIYFMK</sequence>
<dbReference type="SUPFAM" id="SSF55136">
    <property type="entry name" value="Probable bacterial effector-binding domain"/>
    <property type="match status" value="1"/>
</dbReference>
<dbReference type="InterPro" id="IPR023393">
    <property type="entry name" value="START-like_dom_sf"/>
</dbReference>
<dbReference type="InterPro" id="IPR019587">
    <property type="entry name" value="Polyketide_cyclase/dehydratase"/>
</dbReference>